<dbReference type="AlphaFoldDB" id="A0A1H8ZXC7"/>
<dbReference type="InterPro" id="IPR018117">
    <property type="entry name" value="C5_DNA_meth_AS"/>
</dbReference>
<dbReference type="Proteomes" id="UP000199496">
    <property type="component" value="Unassembled WGS sequence"/>
</dbReference>
<dbReference type="Gene3D" id="3.90.120.10">
    <property type="entry name" value="DNA Methylase, subunit A, domain 2"/>
    <property type="match status" value="1"/>
</dbReference>
<dbReference type="GO" id="GO:0003677">
    <property type="term" value="F:DNA binding"/>
    <property type="evidence" value="ECO:0007669"/>
    <property type="project" value="TreeGrafter"/>
</dbReference>
<dbReference type="GO" id="GO:0044027">
    <property type="term" value="P:negative regulation of gene expression via chromosomal CpG island methylation"/>
    <property type="evidence" value="ECO:0007669"/>
    <property type="project" value="TreeGrafter"/>
</dbReference>
<keyword evidence="4 7" id="KW-0949">S-adenosyl-L-methionine</keyword>
<dbReference type="InterPro" id="IPR001525">
    <property type="entry name" value="C5_MeTfrase"/>
</dbReference>
<evidence type="ECO:0000256" key="4">
    <source>
        <dbReference type="ARBA" id="ARBA00022691"/>
    </source>
</evidence>
<dbReference type="PROSITE" id="PS51679">
    <property type="entry name" value="SAM_MT_C5"/>
    <property type="match status" value="1"/>
</dbReference>
<evidence type="ECO:0000313" key="9">
    <source>
        <dbReference type="Proteomes" id="UP000199496"/>
    </source>
</evidence>
<gene>
    <name evidence="8" type="ORF">SAMN05421693_103103</name>
</gene>
<dbReference type="PRINTS" id="PR00105">
    <property type="entry name" value="C5METTRFRASE"/>
</dbReference>
<dbReference type="PANTHER" id="PTHR10629:SF52">
    <property type="entry name" value="DNA (CYTOSINE-5)-METHYLTRANSFERASE 1"/>
    <property type="match status" value="1"/>
</dbReference>
<evidence type="ECO:0000256" key="2">
    <source>
        <dbReference type="ARBA" id="ARBA00022603"/>
    </source>
</evidence>
<dbReference type="PROSITE" id="PS00095">
    <property type="entry name" value="C5_MTASE_2"/>
    <property type="match status" value="1"/>
</dbReference>
<proteinExistence type="inferred from homology"/>
<evidence type="ECO:0000256" key="6">
    <source>
        <dbReference type="ARBA" id="ARBA00047422"/>
    </source>
</evidence>
<dbReference type="InterPro" id="IPR050390">
    <property type="entry name" value="C5-Methyltransferase"/>
</dbReference>
<dbReference type="GO" id="GO:0032259">
    <property type="term" value="P:methylation"/>
    <property type="evidence" value="ECO:0007669"/>
    <property type="project" value="UniProtKB-KW"/>
</dbReference>
<feature type="active site" evidence="7">
    <location>
        <position position="87"/>
    </location>
</feature>
<dbReference type="PROSITE" id="PS00094">
    <property type="entry name" value="C5_MTASE_1"/>
    <property type="match status" value="1"/>
</dbReference>
<accession>A0A1H8ZXC7</accession>
<keyword evidence="5" id="KW-0680">Restriction system</keyword>
<keyword evidence="3 7" id="KW-0808">Transferase</keyword>
<reference evidence="8 9" key="1">
    <citation type="submission" date="2016-10" db="EMBL/GenBank/DDBJ databases">
        <authorList>
            <person name="de Groot N.N."/>
        </authorList>
    </citation>
    <scope>NUCLEOTIDE SEQUENCE [LARGE SCALE GENOMIC DNA]</scope>
    <source>
        <strain evidence="8 9">B7-7</strain>
    </source>
</reference>
<dbReference type="SUPFAM" id="SSF53335">
    <property type="entry name" value="S-adenosyl-L-methionine-dependent methyltransferases"/>
    <property type="match status" value="1"/>
</dbReference>
<dbReference type="EC" id="2.1.1.37" evidence="1"/>
<comment type="catalytic activity">
    <reaction evidence="6">
        <text>a 2'-deoxycytidine in DNA + S-adenosyl-L-methionine = a 5-methyl-2'-deoxycytidine in DNA + S-adenosyl-L-homocysteine + H(+)</text>
        <dbReference type="Rhea" id="RHEA:13681"/>
        <dbReference type="Rhea" id="RHEA-COMP:11369"/>
        <dbReference type="Rhea" id="RHEA-COMP:11370"/>
        <dbReference type="ChEBI" id="CHEBI:15378"/>
        <dbReference type="ChEBI" id="CHEBI:57856"/>
        <dbReference type="ChEBI" id="CHEBI:59789"/>
        <dbReference type="ChEBI" id="CHEBI:85452"/>
        <dbReference type="ChEBI" id="CHEBI:85454"/>
        <dbReference type="EC" id="2.1.1.37"/>
    </reaction>
</comment>
<evidence type="ECO:0000313" key="8">
    <source>
        <dbReference type="EMBL" id="SEP68913.1"/>
    </source>
</evidence>
<evidence type="ECO:0000256" key="7">
    <source>
        <dbReference type="PROSITE-ProRule" id="PRU01016"/>
    </source>
</evidence>
<dbReference type="GO" id="GO:0009307">
    <property type="term" value="P:DNA restriction-modification system"/>
    <property type="evidence" value="ECO:0007669"/>
    <property type="project" value="UniProtKB-KW"/>
</dbReference>
<dbReference type="EMBL" id="FOFO01000003">
    <property type="protein sequence ID" value="SEP68913.1"/>
    <property type="molecule type" value="Genomic_DNA"/>
</dbReference>
<sequence>MKQETKIMKAVELFAGAGGLAMGVSLAGFESLAVVEWDKWACDTIRENQRRDYPLVRDWPLWNGDVRDFDWSAISECVDLVAGGPPCQPFSMGGRHKAFGDKRDMFPATVDIVRCLCPKAFIIENVKGLTRSSFSNYFQYILLQLEFPEIARRGNETWLDHLKRLQGVKTSGGGHLQGLTYHVIPTLVNAADYGVPQKRERVFLVGFRSDLGVEWSFPRPTHSLDALLVSQWITGDYWERHEIAKRNRPDIPARLEKRVARLASCLFPPGEKPWRTVRDALWDLPDPRLCTPDNFMNHHFQDGARAYPGHTGSPLDLPAKTLKAGDHGVPGGENMMVRDDGGVRYFTVRESARLQTFPDGYIFHGSWTEIMRQLGNAVPVALARIVAASVAEQLAETAIRARMLEQRRERIKA</sequence>
<dbReference type="RefSeq" id="WP_238375807.1">
    <property type="nucleotide sequence ID" value="NZ_FOFO01000003.1"/>
</dbReference>
<protein>
    <recommendedName>
        <fullName evidence="1">DNA (cytosine-5-)-methyltransferase</fullName>
        <ecNumber evidence="1">2.1.1.37</ecNumber>
    </recommendedName>
</protein>
<dbReference type="InterPro" id="IPR029063">
    <property type="entry name" value="SAM-dependent_MTases_sf"/>
</dbReference>
<dbReference type="STRING" id="867345.SAMN05421693_103103"/>
<dbReference type="Pfam" id="PF00145">
    <property type="entry name" value="DNA_methylase"/>
    <property type="match status" value="2"/>
</dbReference>
<name>A0A1H8ZXC7_9GAMM</name>
<keyword evidence="9" id="KW-1185">Reference proteome</keyword>
<comment type="similarity">
    <text evidence="7">Belongs to the class I-like SAM-binding methyltransferase superfamily. C5-methyltransferase family.</text>
</comment>
<dbReference type="GO" id="GO:0003886">
    <property type="term" value="F:DNA (cytosine-5-)-methyltransferase activity"/>
    <property type="evidence" value="ECO:0007669"/>
    <property type="project" value="UniProtKB-EC"/>
</dbReference>
<dbReference type="PANTHER" id="PTHR10629">
    <property type="entry name" value="CYTOSINE-SPECIFIC METHYLTRANSFERASE"/>
    <property type="match status" value="1"/>
</dbReference>
<organism evidence="8 9">
    <name type="scientific">Ectothiorhodospira magna</name>
    <dbReference type="NCBI Taxonomy" id="867345"/>
    <lineage>
        <taxon>Bacteria</taxon>
        <taxon>Pseudomonadati</taxon>
        <taxon>Pseudomonadota</taxon>
        <taxon>Gammaproteobacteria</taxon>
        <taxon>Chromatiales</taxon>
        <taxon>Ectothiorhodospiraceae</taxon>
        <taxon>Ectothiorhodospira</taxon>
    </lineage>
</organism>
<keyword evidence="2 7" id="KW-0489">Methyltransferase</keyword>
<evidence type="ECO:0000256" key="3">
    <source>
        <dbReference type="ARBA" id="ARBA00022679"/>
    </source>
</evidence>
<evidence type="ECO:0000256" key="5">
    <source>
        <dbReference type="ARBA" id="ARBA00022747"/>
    </source>
</evidence>
<dbReference type="Gene3D" id="3.40.50.150">
    <property type="entry name" value="Vaccinia Virus protein VP39"/>
    <property type="match status" value="1"/>
</dbReference>
<evidence type="ECO:0000256" key="1">
    <source>
        <dbReference type="ARBA" id="ARBA00011975"/>
    </source>
</evidence>
<dbReference type="InterPro" id="IPR031303">
    <property type="entry name" value="C5_meth_CS"/>
</dbReference>